<evidence type="ECO:0000313" key="2">
    <source>
        <dbReference type="Proteomes" id="UP000250796"/>
    </source>
</evidence>
<dbReference type="KEGG" id="minf:MESINF_0395"/>
<reference evidence="1 2" key="1">
    <citation type="submission" date="2017-01" db="EMBL/GenBank/DDBJ databases">
        <authorList>
            <person name="Erauso G."/>
        </authorList>
    </citation>
    <scope>NUCLEOTIDE SEQUENCE [LARGE SCALE GENOMIC DNA]</scope>
    <source>
        <strain evidence="1">MESINF1</strain>
    </source>
</reference>
<gene>
    <name evidence="1" type="ORF">MESINF_0395</name>
</gene>
<name>A0A7Z7LDF8_9BACT</name>
<dbReference type="Proteomes" id="UP000250796">
    <property type="component" value="Chromosome MESINF"/>
</dbReference>
<dbReference type="AlphaFoldDB" id="A0A7Z7LDF8"/>
<organism evidence="1 2">
    <name type="scientific">Mesotoga infera</name>
    <dbReference type="NCBI Taxonomy" id="1236046"/>
    <lineage>
        <taxon>Bacteria</taxon>
        <taxon>Thermotogati</taxon>
        <taxon>Thermotogota</taxon>
        <taxon>Thermotogae</taxon>
        <taxon>Kosmotogales</taxon>
        <taxon>Kosmotogaceae</taxon>
        <taxon>Mesotoga</taxon>
    </lineage>
</organism>
<dbReference type="EMBL" id="LS974202">
    <property type="protein sequence ID" value="SSC11844.1"/>
    <property type="molecule type" value="Genomic_DNA"/>
</dbReference>
<sequence>MPISFRCYTLLKGLEDAAGSRATIVWWAVSNGEMADQVRHDGKEERTRKW</sequence>
<protein>
    <submittedName>
        <fullName evidence="1">Uncharacterized protein</fullName>
    </submittedName>
</protein>
<keyword evidence="2" id="KW-1185">Reference proteome</keyword>
<proteinExistence type="predicted"/>
<evidence type="ECO:0000313" key="1">
    <source>
        <dbReference type="EMBL" id="SSC11844.1"/>
    </source>
</evidence>
<accession>A0A7Z7LDF8</accession>